<comment type="caution">
    <text evidence="1">The sequence shown here is derived from an EMBL/GenBank/DDBJ whole genome shotgun (WGS) entry which is preliminary data.</text>
</comment>
<protein>
    <submittedName>
        <fullName evidence="1">Uncharacterized protein</fullName>
    </submittedName>
</protein>
<dbReference type="AlphaFoldDB" id="A0A812VT82"/>
<dbReference type="Proteomes" id="UP000649617">
    <property type="component" value="Unassembled WGS sequence"/>
</dbReference>
<name>A0A812VT82_SYMPI</name>
<keyword evidence="2" id="KW-1185">Reference proteome</keyword>
<reference evidence="1" key="1">
    <citation type="submission" date="2021-02" db="EMBL/GenBank/DDBJ databases">
        <authorList>
            <person name="Dougan E. K."/>
            <person name="Rhodes N."/>
            <person name="Thang M."/>
            <person name="Chan C."/>
        </authorList>
    </citation>
    <scope>NUCLEOTIDE SEQUENCE</scope>
</reference>
<feature type="non-terminal residue" evidence="1">
    <location>
        <position position="1"/>
    </location>
</feature>
<proteinExistence type="predicted"/>
<evidence type="ECO:0000313" key="2">
    <source>
        <dbReference type="Proteomes" id="UP000649617"/>
    </source>
</evidence>
<dbReference type="OrthoDB" id="419709at2759"/>
<dbReference type="EMBL" id="CAJNIZ010043174">
    <property type="protein sequence ID" value="CAE7652651.1"/>
    <property type="molecule type" value="Genomic_DNA"/>
</dbReference>
<sequence>TGYLCEWSKAIPRWAEVQKDVDPIADLLATLVDLSDQHVEQAWSLQDGLALLFRFLQTDAFARGSFWICSGPAVLCAMLHIIEPEHQMLVWHCRHLLDGMGAQSNSTSTAVLGLLRTMMSVP</sequence>
<organism evidence="1 2">
    <name type="scientific">Symbiodinium pilosum</name>
    <name type="common">Dinoflagellate</name>
    <dbReference type="NCBI Taxonomy" id="2952"/>
    <lineage>
        <taxon>Eukaryota</taxon>
        <taxon>Sar</taxon>
        <taxon>Alveolata</taxon>
        <taxon>Dinophyceae</taxon>
        <taxon>Suessiales</taxon>
        <taxon>Symbiodiniaceae</taxon>
        <taxon>Symbiodinium</taxon>
    </lineage>
</organism>
<feature type="non-terminal residue" evidence="1">
    <location>
        <position position="122"/>
    </location>
</feature>
<accession>A0A812VT82</accession>
<gene>
    <name evidence="1" type="ORF">SPIL2461_LOCUS17456</name>
</gene>
<evidence type="ECO:0000313" key="1">
    <source>
        <dbReference type="EMBL" id="CAE7652651.1"/>
    </source>
</evidence>